<evidence type="ECO:0000256" key="1">
    <source>
        <dbReference type="ARBA" id="ARBA00022801"/>
    </source>
</evidence>
<dbReference type="RefSeq" id="WP_116225210.1">
    <property type="nucleotide sequence ID" value="NZ_AP018437.1"/>
</dbReference>
<reference evidence="3 4" key="1">
    <citation type="submission" date="2018-08" db="EMBL/GenBank/DDBJ databases">
        <title>Genomic Encyclopedia of Type Strains, Phase IV (KMG-IV): sequencing the most valuable type-strain genomes for metagenomic binning, comparative biology and taxonomic classification.</title>
        <authorList>
            <person name="Goeker M."/>
        </authorList>
    </citation>
    <scope>NUCLEOTIDE SEQUENCE [LARGE SCALE GENOMIC DNA]</scope>
    <source>
        <strain evidence="3 4">DSM 23923</strain>
    </source>
</reference>
<keyword evidence="4" id="KW-1185">Reference proteome</keyword>
<dbReference type="PANTHER" id="PTHR43674">
    <property type="entry name" value="NITRILASE C965.09-RELATED"/>
    <property type="match status" value="1"/>
</dbReference>
<dbReference type="PROSITE" id="PS50263">
    <property type="entry name" value="CN_HYDROLASE"/>
    <property type="match status" value="1"/>
</dbReference>
<keyword evidence="1 3" id="KW-0378">Hydrolase</keyword>
<dbReference type="PANTHER" id="PTHR43674:SF2">
    <property type="entry name" value="BETA-UREIDOPROPIONASE"/>
    <property type="match status" value="1"/>
</dbReference>
<dbReference type="GO" id="GO:0050126">
    <property type="term" value="F:N-carbamoylputrescine amidase activity"/>
    <property type="evidence" value="ECO:0007669"/>
    <property type="project" value="TreeGrafter"/>
</dbReference>
<proteinExistence type="predicted"/>
<dbReference type="Pfam" id="PF00795">
    <property type="entry name" value="CN_hydrolase"/>
    <property type="match status" value="1"/>
</dbReference>
<dbReference type="CDD" id="cd07586">
    <property type="entry name" value="nitrilase_8"/>
    <property type="match status" value="1"/>
</dbReference>
<name>A0A347ZNS4_9CHLR</name>
<dbReference type="AlphaFoldDB" id="A0A347ZNS4"/>
<organism evidence="3 4">
    <name type="scientific">Pelolinea submarina</name>
    <dbReference type="NCBI Taxonomy" id="913107"/>
    <lineage>
        <taxon>Bacteria</taxon>
        <taxon>Bacillati</taxon>
        <taxon>Chloroflexota</taxon>
        <taxon>Anaerolineae</taxon>
        <taxon>Anaerolineales</taxon>
        <taxon>Anaerolineaceae</taxon>
        <taxon>Pelolinea</taxon>
    </lineage>
</organism>
<dbReference type="InterPro" id="IPR050345">
    <property type="entry name" value="Aliph_Amidase/BUP"/>
</dbReference>
<dbReference type="OrthoDB" id="9811121at2"/>
<comment type="caution">
    <text evidence="3">The sequence shown here is derived from an EMBL/GenBank/DDBJ whole genome shotgun (WGS) entry which is preliminary data.</text>
</comment>
<dbReference type="EMBL" id="QUMS01000002">
    <property type="protein sequence ID" value="REG08558.1"/>
    <property type="molecule type" value="Genomic_DNA"/>
</dbReference>
<accession>A0A347ZNS4</accession>
<dbReference type="InterPro" id="IPR036526">
    <property type="entry name" value="C-N_Hydrolase_sf"/>
</dbReference>
<dbReference type="GO" id="GO:0033388">
    <property type="term" value="P:putrescine biosynthetic process from arginine"/>
    <property type="evidence" value="ECO:0007669"/>
    <property type="project" value="TreeGrafter"/>
</dbReference>
<dbReference type="InterPro" id="IPR003010">
    <property type="entry name" value="C-N_Hydrolase"/>
</dbReference>
<sequence>MKVKLALAQINTKLGVVESNLEKHLDYIQRAKNEGADLVIFPELSLTGYVLQDLVPTVAHRATADDPVFKELLATSRDIDIVVGFAEEDVRNRFYISSAYLSLGKVAHVHRKVYLPTYGLFDEGRFFAWGDSVEAFDTRFGRAGILICEDFWHTSSPYLLWMDGADLFLFTSASPGRGLTSAPELSTAHWVESINQAYASIFTSFVIHSNRVGFEDGLHFWGGSTVFDPNGELLAKAPLDDEALTYCEIDLNQLHRTRARLPLLRDERTALVQRELMRILKRDDSRSGR</sequence>
<dbReference type="SUPFAM" id="SSF56317">
    <property type="entry name" value="Carbon-nitrogen hydrolase"/>
    <property type="match status" value="1"/>
</dbReference>
<evidence type="ECO:0000259" key="2">
    <source>
        <dbReference type="PROSITE" id="PS50263"/>
    </source>
</evidence>
<dbReference type="Gene3D" id="3.60.110.10">
    <property type="entry name" value="Carbon-nitrogen hydrolase"/>
    <property type="match status" value="1"/>
</dbReference>
<feature type="domain" description="CN hydrolase" evidence="2">
    <location>
        <begin position="3"/>
        <end position="251"/>
    </location>
</feature>
<evidence type="ECO:0000313" key="4">
    <source>
        <dbReference type="Proteomes" id="UP000256388"/>
    </source>
</evidence>
<dbReference type="Proteomes" id="UP000256388">
    <property type="component" value="Unassembled WGS sequence"/>
</dbReference>
<gene>
    <name evidence="3" type="ORF">DFR64_1928</name>
</gene>
<evidence type="ECO:0000313" key="3">
    <source>
        <dbReference type="EMBL" id="REG08558.1"/>
    </source>
</evidence>
<protein>
    <submittedName>
        <fullName evidence="3">Putative amidohydrolase</fullName>
    </submittedName>
</protein>